<reference evidence="1" key="1">
    <citation type="submission" date="2021-02" db="EMBL/GenBank/DDBJ databases">
        <authorList>
            <consortium name="DOE Joint Genome Institute"/>
            <person name="Ahrendt S."/>
            <person name="Looney B.P."/>
            <person name="Miyauchi S."/>
            <person name="Morin E."/>
            <person name="Drula E."/>
            <person name="Courty P.E."/>
            <person name="Chicoki N."/>
            <person name="Fauchery L."/>
            <person name="Kohler A."/>
            <person name="Kuo A."/>
            <person name="Labutti K."/>
            <person name="Pangilinan J."/>
            <person name="Lipzen A."/>
            <person name="Riley R."/>
            <person name="Andreopoulos W."/>
            <person name="He G."/>
            <person name="Johnson J."/>
            <person name="Barry K.W."/>
            <person name="Grigoriev I.V."/>
            <person name="Nagy L."/>
            <person name="Hibbett D."/>
            <person name="Henrissat B."/>
            <person name="Matheny P.B."/>
            <person name="Labbe J."/>
            <person name="Martin F."/>
        </authorList>
    </citation>
    <scope>NUCLEOTIDE SEQUENCE</scope>
    <source>
        <strain evidence="1">FP105234-sp</strain>
    </source>
</reference>
<name>A0ACB8S9E8_9AGAM</name>
<sequence length="170" mass="18886">MRTRNLARISPLRSMRSRKTSRRTHLMRSPRSASVPRPRLLRPRPHPRRRPSLPPREQRSRSPSLRIATTTKTTRSPSSFPPGVSMSALRAPTLRTCPVSRSAAFYVDCDTCVLMLPPLCTPSSGALPSDANSLVRPLRMFVGLCDAGSVKLMIVTAGRDSTHTINRSFL</sequence>
<dbReference type="EMBL" id="MU275841">
    <property type="protein sequence ID" value="KAI0053113.1"/>
    <property type="molecule type" value="Genomic_DNA"/>
</dbReference>
<keyword evidence="2" id="KW-1185">Reference proteome</keyword>
<proteinExistence type="predicted"/>
<reference evidence="1" key="2">
    <citation type="journal article" date="2022" name="New Phytol.">
        <title>Evolutionary transition to the ectomycorrhizal habit in the genomes of a hyperdiverse lineage of mushroom-forming fungi.</title>
        <authorList>
            <person name="Looney B."/>
            <person name="Miyauchi S."/>
            <person name="Morin E."/>
            <person name="Drula E."/>
            <person name="Courty P.E."/>
            <person name="Kohler A."/>
            <person name="Kuo A."/>
            <person name="LaButti K."/>
            <person name="Pangilinan J."/>
            <person name="Lipzen A."/>
            <person name="Riley R."/>
            <person name="Andreopoulos W."/>
            <person name="He G."/>
            <person name="Johnson J."/>
            <person name="Nolan M."/>
            <person name="Tritt A."/>
            <person name="Barry K.W."/>
            <person name="Grigoriev I.V."/>
            <person name="Nagy L.G."/>
            <person name="Hibbett D."/>
            <person name="Henrissat B."/>
            <person name="Matheny P.B."/>
            <person name="Labbe J."/>
            <person name="Martin F.M."/>
        </authorList>
    </citation>
    <scope>NUCLEOTIDE SEQUENCE</scope>
    <source>
        <strain evidence="1">FP105234-sp</strain>
    </source>
</reference>
<dbReference type="Proteomes" id="UP000814033">
    <property type="component" value="Unassembled WGS sequence"/>
</dbReference>
<gene>
    <name evidence="1" type="ORF">FA95DRAFT_1509013</name>
</gene>
<organism evidence="1 2">
    <name type="scientific">Auriscalpium vulgare</name>
    <dbReference type="NCBI Taxonomy" id="40419"/>
    <lineage>
        <taxon>Eukaryota</taxon>
        <taxon>Fungi</taxon>
        <taxon>Dikarya</taxon>
        <taxon>Basidiomycota</taxon>
        <taxon>Agaricomycotina</taxon>
        <taxon>Agaricomycetes</taxon>
        <taxon>Russulales</taxon>
        <taxon>Auriscalpiaceae</taxon>
        <taxon>Auriscalpium</taxon>
    </lineage>
</organism>
<protein>
    <submittedName>
        <fullName evidence="1">Uncharacterized protein</fullName>
    </submittedName>
</protein>
<evidence type="ECO:0000313" key="1">
    <source>
        <dbReference type="EMBL" id="KAI0053113.1"/>
    </source>
</evidence>
<comment type="caution">
    <text evidence="1">The sequence shown here is derived from an EMBL/GenBank/DDBJ whole genome shotgun (WGS) entry which is preliminary data.</text>
</comment>
<evidence type="ECO:0000313" key="2">
    <source>
        <dbReference type="Proteomes" id="UP000814033"/>
    </source>
</evidence>
<accession>A0ACB8S9E8</accession>